<dbReference type="Proteomes" id="UP000578449">
    <property type="component" value="Unassembled WGS sequence"/>
</dbReference>
<organism evidence="2 3">
    <name type="scientific">Thermocatellispora tengchongensis</name>
    <dbReference type="NCBI Taxonomy" id="1073253"/>
    <lineage>
        <taxon>Bacteria</taxon>
        <taxon>Bacillati</taxon>
        <taxon>Actinomycetota</taxon>
        <taxon>Actinomycetes</taxon>
        <taxon>Streptosporangiales</taxon>
        <taxon>Streptosporangiaceae</taxon>
        <taxon>Thermocatellispora</taxon>
    </lineage>
</organism>
<keyword evidence="1" id="KW-0472">Membrane</keyword>
<keyword evidence="1" id="KW-0812">Transmembrane</keyword>
<accession>A0A840NXE1</accession>
<evidence type="ECO:0008006" key="4">
    <source>
        <dbReference type="Google" id="ProtNLM"/>
    </source>
</evidence>
<feature type="transmembrane region" description="Helical" evidence="1">
    <location>
        <begin position="14"/>
        <end position="37"/>
    </location>
</feature>
<name>A0A840NXE1_9ACTN</name>
<evidence type="ECO:0000313" key="3">
    <source>
        <dbReference type="Proteomes" id="UP000578449"/>
    </source>
</evidence>
<proteinExistence type="predicted"/>
<protein>
    <recommendedName>
        <fullName evidence="4">DUF1449 family protein</fullName>
    </recommendedName>
</protein>
<sequence length="199" mass="20504">MGDFLGVALGFPTVLFSFLLLVVVGFWVAVLLGGADLDLLDSDGGVGPAAGLGLGGVPATVAVSLLVAFGWFISLAGAALLEGTAARAGVLVVALGGAWGLARLAVLPLRRVFEEEAAPSRADFVGRMCVVRTGSVTADFGQAEVTAEDGATALVQVRLLGEERLTAGDTALIYEYDADGEFFWVMPYDAALDPDKVIK</sequence>
<dbReference type="EMBL" id="JACHGN010000001">
    <property type="protein sequence ID" value="MBB5130363.1"/>
    <property type="molecule type" value="Genomic_DNA"/>
</dbReference>
<keyword evidence="1" id="KW-1133">Transmembrane helix</keyword>
<gene>
    <name evidence="2" type="ORF">HNP84_000051</name>
</gene>
<comment type="caution">
    <text evidence="2">The sequence shown here is derived from an EMBL/GenBank/DDBJ whole genome shotgun (WGS) entry which is preliminary data.</text>
</comment>
<feature type="transmembrane region" description="Helical" evidence="1">
    <location>
        <begin position="49"/>
        <end position="73"/>
    </location>
</feature>
<reference evidence="2 3" key="1">
    <citation type="submission" date="2020-08" db="EMBL/GenBank/DDBJ databases">
        <title>Genomic Encyclopedia of Type Strains, Phase IV (KMG-IV): sequencing the most valuable type-strain genomes for metagenomic binning, comparative biology and taxonomic classification.</title>
        <authorList>
            <person name="Goeker M."/>
        </authorList>
    </citation>
    <scope>NUCLEOTIDE SEQUENCE [LARGE SCALE GENOMIC DNA]</scope>
    <source>
        <strain evidence="2 3">DSM 45615</strain>
    </source>
</reference>
<evidence type="ECO:0000256" key="1">
    <source>
        <dbReference type="SAM" id="Phobius"/>
    </source>
</evidence>
<dbReference type="AlphaFoldDB" id="A0A840NXE1"/>
<keyword evidence="3" id="KW-1185">Reference proteome</keyword>
<dbReference type="RefSeq" id="WP_185047270.1">
    <property type="nucleotide sequence ID" value="NZ_BAABIX010000051.1"/>
</dbReference>
<feature type="transmembrane region" description="Helical" evidence="1">
    <location>
        <begin position="85"/>
        <end position="106"/>
    </location>
</feature>
<evidence type="ECO:0000313" key="2">
    <source>
        <dbReference type="EMBL" id="MBB5130363.1"/>
    </source>
</evidence>